<gene>
    <name evidence="1" type="ORF">GCM10008023_24520</name>
</gene>
<sequence length="85" mass="10033">MGMERPMTSAERVAKRRAALRAQGLRPKTFWLPDTTTPEFQEEARKTREWLWAHVEDDREAMAFAGAMTDVVLERLERLDRETER</sequence>
<dbReference type="Proteomes" id="UP000652430">
    <property type="component" value="Unassembled WGS sequence"/>
</dbReference>
<accession>A0ABQ3LJV7</accession>
<reference evidence="2" key="1">
    <citation type="journal article" date="2019" name="Int. J. Syst. Evol. Microbiol.">
        <title>The Global Catalogue of Microorganisms (GCM) 10K type strain sequencing project: providing services to taxonomists for standard genome sequencing and annotation.</title>
        <authorList>
            <consortium name="The Broad Institute Genomics Platform"/>
            <consortium name="The Broad Institute Genome Sequencing Center for Infectious Disease"/>
            <person name="Wu L."/>
            <person name="Ma J."/>
        </authorList>
    </citation>
    <scope>NUCLEOTIDE SEQUENCE [LARGE SCALE GENOMIC DNA]</scope>
    <source>
        <strain evidence="2">CGMCC 1.8957</strain>
    </source>
</reference>
<organism evidence="1 2">
    <name type="scientific">Sphingomonas glacialis</name>
    <dbReference type="NCBI Taxonomy" id="658225"/>
    <lineage>
        <taxon>Bacteria</taxon>
        <taxon>Pseudomonadati</taxon>
        <taxon>Pseudomonadota</taxon>
        <taxon>Alphaproteobacteria</taxon>
        <taxon>Sphingomonadales</taxon>
        <taxon>Sphingomonadaceae</taxon>
        <taxon>Sphingomonas</taxon>
    </lineage>
</organism>
<comment type="caution">
    <text evidence="1">The sequence shown here is derived from an EMBL/GenBank/DDBJ whole genome shotgun (WGS) entry which is preliminary data.</text>
</comment>
<keyword evidence="2" id="KW-1185">Reference proteome</keyword>
<dbReference type="EMBL" id="BNAQ01000003">
    <property type="protein sequence ID" value="GHH18536.1"/>
    <property type="molecule type" value="Genomic_DNA"/>
</dbReference>
<dbReference type="Pfam" id="PF11455">
    <property type="entry name" value="MazE-like"/>
    <property type="match status" value="1"/>
</dbReference>
<name>A0ABQ3LJV7_9SPHN</name>
<proteinExistence type="predicted"/>
<evidence type="ECO:0000313" key="1">
    <source>
        <dbReference type="EMBL" id="GHH18536.1"/>
    </source>
</evidence>
<dbReference type="InterPro" id="IPR021558">
    <property type="entry name" value="MazE-like"/>
</dbReference>
<evidence type="ECO:0008006" key="3">
    <source>
        <dbReference type="Google" id="ProtNLM"/>
    </source>
</evidence>
<evidence type="ECO:0000313" key="2">
    <source>
        <dbReference type="Proteomes" id="UP000652430"/>
    </source>
</evidence>
<protein>
    <recommendedName>
        <fullName evidence="3">DUF3018 family protein</fullName>
    </recommendedName>
</protein>